<dbReference type="AlphaFoldDB" id="A0A6P2D6T0"/>
<keyword evidence="3" id="KW-1185">Reference proteome</keyword>
<dbReference type="RefSeq" id="WP_162671022.1">
    <property type="nucleotide sequence ID" value="NZ_LR593886.1"/>
</dbReference>
<reference evidence="2 3" key="1">
    <citation type="submission" date="2019-05" db="EMBL/GenBank/DDBJ databases">
        <authorList>
            <consortium name="Science for Life Laboratories"/>
        </authorList>
    </citation>
    <scope>NUCLEOTIDE SEQUENCE [LARGE SCALE GENOMIC DNA]</scope>
    <source>
        <strain evidence="2">Soil9</strain>
    </source>
</reference>
<evidence type="ECO:0000256" key="1">
    <source>
        <dbReference type="SAM" id="MobiDB-lite"/>
    </source>
</evidence>
<name>A0A6P2D6T0_9BACT</name>
<accession>A0A6P2D6T0</accession>
<dbReference type="EMBL" id="LR593886">
    <property type="protein sequence ID" value="VTR97021.1"/>
    <property type="molecule type" value="Genomic_DNA"/>
</dbReference>
<feature type="compositionally biased region" description="Polar residues" evidence="1">
    <location>
        <begin position="1"/>
        <end position="10"/>
    </location>
</feature>
<proteinExistence type="predicted"/>
<protein>
    <submittedName>
        <fullName evidence="2">Uncharacterized protein</fullName>
    </submittedName>
</protein>
<dbReference type="Proteomes" id="UP000464178">
    <property type="component" value="Chromosome"/>
</dbReference>
<sequence length="183" mass="20015">MSATVPNSAPRSKPPRALTSGEIGHLTSEQPEVATVDPTTWLALAREKVAARVAQDPEMAKTWRDMTPLAQERWIQRDAGERAIFSSGVGRAASRIYTAVTELHTALHDFQRKYPNATDITRATAAALQEAVLPSVPEDEAPDLSWLSNDVRGWAFVVGNMTDLLMGCKPPEALESVEKPMNH</sequence>
<dbReference type="KEGG" id="gms:SOIL9_09290"/>
<evidence type="ECO:0000313" key="2">
    <source>
        <dbReference type="EMBL" id="VTR97021.1"/>
    </source>
</evidence>
<organism evidence="2 3">
    <name type="scientific">Gemmata massiliana</name>
    <dbReference type="NCBI Taxonomy" id="1210884"/>
    <lineage>
        <taxon>Bacteria</taxon>
        <taxon>Pseudomonadati</taxon>
        <taxon>Planctomycetota</taxon>
        <taxon>Planctomycetia</taxon>
        <taxon>Gemmatales</taxon>
        <taxon>Gemmataceae</taxon>
        <taxon>Gemmata</taxon>
    </lineage>
</organism>
<evidence type="ECO:0000313" key="3">
    <source>
        <dbReference type="Proteomes" id="UP000464178"/>
    </source>
</evidence>
<gene>
    <name evidence="2" type="ORF">SOIL9_09290</name>
</gene>
<feature type="region of interest" description="Disordered" evidence="1">
    <location>
        <begin position="1"/>
        <end position="27"/>
    </location>
</feature>